<protein>
    <submittedName>
        <fullName evidence="6">RNA polymerase sigma factor SigV</fullName>
    </submittedName>
</protein>
<feature type="domain" description="RNA polymerase sigma-70 region 2" evidence="5">
    <location>
        <begin position="15"/>
        <end position="79"/>
    </location>
</feature>
<dbReference type="InterPro" id="IPR014284">
    <property type="entry name" value="RNA_pol_sigma-70_dom"/>
</dbReference>
<evidence type="ECO:0000259" key="5">
    <source>
        <dbReference type="Pfam" id="PF04542"/>
    </source>
</evidence>
<dbReference type="InterPro" id="IPR039425">
    <property type="entry name" value="RNA_pol_sigma-70-like"/>
</dbReference>
<dbReference type="GO" id="GO:0016987">
    <property type="term" value="F:sigma factor activity"/>
    <property type="evidence" value="ECO:0007669"/>
    <property type="project" value="UniProtKB-KW"/>
</dbReference>
<proteinExistence type="inferred from homology"/>
<dbReference type="InterPro" id="IPR013324">
    <property type="entry name" value="RNA_pol_sigma_r3/r4-like"/>
</dbReference>
<dbReference type="Gene3D" id="1.10.1740.10">
    <property type="match status" value="1"/>
</dbReference>
<keyword evidence="2" id="KW-0805">Transcription regulation</keyword>
<dbReference type="RefSeq" id="WP_145048550.1">
    <property type="nucleotide sequence ID" value="NZ_CP036433.1"/>
</dbReference>
<dbReference type="NCBIfam" id="TIGR02937">
    <property type="entry name" value="sigma70-ECF"/>
    <property type="match status" value="1"/>
</dbReference>
<dbReference type="SUPFAM" id="SSF88659">
    <property type="entry name" value="Sigma3 and sigma4 domains of RNA polymerase sigma factors"/>
    <property type="match status" value="1"/>
</dbReference>
<evidence type="ECO:0000313" key="6">
    <source>
        <dbReference type="EMBL" id="QDU92523.1"/>
    </source>
</evidence>
<comment type="similarity">
    <text evidence="1">Belongs to the sigma-70 factor family. ECF subfamily.</text>
</comment>
<keyword evidence="7" id="KW-1185">Reference proteome</keyword>
<evidence type="ECO:0000256" key="4">
    <source>
        <dbReference type="ARBA" id="ARBA00023163"/>
    </source>
</evidence>
<dbReference type="InterPro" id="IPR007627">
    <property type="entry name" value="RNA_pol_sigma70_r2"/>
</dbReference>
<evidence type="ECO:0000256" key="2">
    <source>
        <dbReference type="ARBA" id="ARBA00023015"/>
    </source>
</evidence>
<dbReference type="Pfam" id="PF04542">
    <property type="entry name" value="Sigma70_r2"/>
    <property type="match status" value="1"/>
</dbReference>
<organism evidence="6 7">
    <name type="scientific">Lignipirellula cremea</name>
    <dbReference type="NCBI Taxonomy" id="2528010"/>
    <lineage>
        <taxon>Bacteria</taxon>
        <taxon>Pseudomonadati</taxon>
        <taxon>Planctomycetota</taxon>
        <taxon>Planctomycetia</taxon>
        <taxon>Pirellulales</taxon>
        <taxon>Pirellulaceae</taxon>
        <taxon>Lignipirellula</taxon>
    </lineage>
</organism>
<dbReference type="InterPro" id="IPR013325">
    <property type="entry name" value="RNA_pol_sigma_r2"/>
</dbReference>
<dbReference type="OrthoDB" id="6383365at2"/>
<sequence>MNSNDVGKEMGAKLMQHRRALYGYVYACVRNEHTAEDIVQDVAQIALSSFDTLRDPERFPQWLFGIARRRVLMEHRKHPREQIVPPDVVELLTAEAEATEPEQLRERKEYLQACLEELPEPMQQILRQRYDGSVRDVDELAAKRDRTVQAMYGVLKRLRRKLSACVERKIAEANA</sequence>
<dbReference type="KEGG" id="lcre:Pla8534_02710"/>
<keyword evidence="3" id="KW-0731">Sigma factor</keyword>
<dbReference type="PANTHER" id="PTHR43133">
    <property type="entry name" value="RNA POLYMERASE ECF-TYPE SIGMA FACTO"/>
    <property type="match status" value="1"/>
</dbReference>
<dbReference type="SUPFAM" id="SSF88946">
    <property type="entry name" value="Sigma2 domain of RNA polymerase sigma factors"/>
    <property type="match status" value="1"/>
</dbReference>
<reference evidence="6 7" key="1">
    <citation type="submission" date="2019-02" db="EMBL/GenBank/DDBJ databases">
        <title>Deep-cultivation of Planctomycetes and their phenomic and genomic characterization uncovers novel biology.</title>
        <authorList>
            <person name="Wiegand S."/>
            <person name="Jogler M."/>
            <person name="Boedeker C."/>
            <person name="Pinto D."/>
            <person name="Vollmers J."/>
            <person name="Rivas-Marin E."/>
            <person name="Kohn T."/>
            <person name="Peeters S.H."/>
            <person name="Heuer A."/>
            <person name="Rast P."/>
            <person name="Oberbeckmann S."/>
            <person name="Bunk B."/>
            <person name="Jeske O."/>
            <person name="Meyerdierks A."/>
            <person name="Storesund J.E."/>
            <person name="Kallscheuer N."/>
            <person name="Luecker S."/>
            <person name="Lage O.M."/>
            <person name="Pohl T."/>
            <person name="Merkel B.J."/>
            <person name="Hornburger P."/>
            <person name="Mueller R.-W."/>
            <person name="Bruemmer F."/>
            <person name="Labrenz M."/>
            <person name="Spormann A.M."/>
            <person name="Op den Camp H."/>
            <person name="Overmann J."/>
            <person name="Amann R."/>
            <person name="Jetten M.S.M."/>
            <person name="Mascher T."/>
            <person name="Medema M.H."/>
            <person name="Devos D.P."/>
            <person name="Kaster A.-K."/>
            <person name="Ovreas L."/>
            <person name="Rohde M."/>
            <person name="Galperin M.Y."/>
            <person name="Jogler C."/>
        </authorList>
    </citation>
    <scope>NUCLEOTIDE SEQUENCE [LARGE SCALE GENOMIC DNA]</scope>
    <source>
        <strain evidence="6 7">Pla85_3_4</strain>
    </source>
</reference>
<keyword evidence="4" id="KW-0804">Transcription</keyword>
<dbReference type="AlphaFoldDB" id="A0A518DL09"/>
<evidence type="ECO:0000313" key="7">
    <source>
        <dbReference type="Proteomes" id="UP000317648"/>
    </source>
</evidence>
<dbReference type="PANTHER" id="PTHR43133:SF51">
    <property type="entry name" value="RNA POLYMERASE SIGMA FACTOR"/>
    <property type="match status" value="1"/>
</dbReference>
<evidence type="ECO:0000256" key="1">
    <source>
        <dbReference type="ARBA" id="ARBA00010641"/>
    </source>
</evidence>
<gene>
    <name evidence="6" type="primary">sigV_2</name>
    <name evidence="6" type="ORF">Pla8534_02710</name>
</gene>
<dbReference type="Proteomes" id="UP000317648">
    <property type="component" value="Chromosome"/>
</dbReference>
<name>A0A518DL09_9BACT</name>
<dbReference type="EMBL" id="CP036433">
    <property type="protein sequence ID" value="QDU92523.1"/>
    <property type="molecule type" value="Genomic_DNA"/>
</dbReference>
<evidence type="ECO:0000256" key="3">
    <source>
        <dbReference type="ARBA" id="ARBA00023082"/>
    </source>
</evidence>
<dbReference type="GO" id="GO:0006352">
    <property type="term" value="P:DNA-templated transcription initiation"/>
    <property type="evidence" value="ECO:0007669"/>
    <property type="project" value="InterPro"/>
</dbReference>
<accession>A0A518DL09</accession>